<feature type="domain" description="Beta-galactosidase 1-like first all-beta" evidence="8">
    <location>
        <begin position="441"/>
        <end position="538"/>
    </location>
</feature>
<dbReference type="SUPFAM" id="SSF49785">
    <property type="entry name" value="Galactose-binding domain-like"/>
    <property type="match status" value="1"/>
</dbReference>
<dbReference type="Pfam" id="PF21317">
    <property type="entry name" value="BetaGal_ABD_1"/>
    <property type="match status" value="1"/>
</dbReference>
<evidence type="ECO:0000256" key="6">
    <source>
        <dbReference type="RuleBase" id="RU003679"/>
    </source>
</evidence>
<dbReference type="InterPro" id="IPR048912">
    <property type="entry name" value="BetaGal1-like_ABD1"/>
</dbReference>
<dbReference type="EC" id="3.2.1.23" evidence="5"/>
<dbReference type="InterPro" id="IPR001944">
    <property type="entry name" value="Glycoside_Hdrlase_35"/>
</dbReference>
<organism evidence="10 11">
    <name type="scientific">Effrenium voratum</name>
    <dbReference type="NCBI Taxonomy" id="2562239"/>
    <lineage>
        <taxon>Eukaryota</taxon>
        <taxon>Sar</taxon>
        <taxon>Alveolata</taxon>
        <taxon>Dinophyceae</taxon>
        <taxon>Suessiales</taxon>
        <taxon>Symbiodiniaceae</taxon>
        <taxon>Effrenium</taxon>
    </lineage>
</organism>
<feature type="non-terminal residue" evidence="10">
    <location>
        <position position="1"/>
    </location>
</feature>
<protein>
    <recommendedName>
        <fullName evidence="5">Beta-galactosidase</fullName>
        <ecNumber evidence="5">3.2.1.23</ecNumber>
    </recommendedName>
</protein>
<proteinExistence type="inferred from homology"/>
<dbReference type="AlphaFoldDB" id="A0AA36I4L9"/>
<dbReference type="Pfam" id="PF21467">
    <property type="entry name" value="BetaGal_gal-bd"/>
    <property type="match status" value="1"/>
</dbReference>
<dbReference type="InterPro" id="IPR017853">
    <property type="entry name" value="GH"/>
</dbReference>
<evidence type="ECO:0000259" key="9">
    <source>
        <dbReference type="Pfam" id="PF21467"/>
    </source>
</evidence>
<keyword evidence="11" id="KW-1185">Reference proteome</keyword>
<evidence type="ECO:0000259" key="7">
    <source>
        <dbReference type="Pfam" id="PF01301"/>
    </source>
</evidence>
<dbReference type="EMBL" id="CAUJNA010000735">
    <property type="protein sequence ID" value="CAJ1380647.1"/>
    <property type="molecule type" value="Genomic_DNA"/>
</dbReference>
<comment type="caution">
    <text evidence="10">The sequence shown here is derived from an EMBL/GenBank/DDBJ whole genome shotgun (WGS) entry which is preliminary data.</text>
</comment>
<gene>
    <name evidence="10" type="ORF">EVOR1521_LOCUS8540</name>
</gene>
<evidence type="ECO:0000256" key="3">
    <source>
        <dbReference type="ARBA" id="ARBA00023295"/>
    </source>
</evidence>
<dbReference type="Gene3D" id="2.60.120.260">
    <property type="entry name" value="Galactose-binding domain-like"/>
    <property type="match status" value="2"/>
</dbReference>
<dbReference type="PIRSF" id="PIRSF006336">
    <property type="entry name" value="B-gal"/>
    <property type="match status" value="1"/>
</dbReference>
<dbReference type="SUPFAM" id="SSF51445">
    <property type="entry name" value="(Trans)glycosidases"/>
    <property type="match status" value="1"/>
</dbReference>
<reference evidence="10" key="1">
    <citation type="submission" date="2023-08" db="EMBL/GenBank/DDBJ databases">
        <authorList>
            <person name="Chen Y."/>
            <person name="Shah S."/>
            <person name="Dougan E. K."/>
            <person name="Thang M."/>
            <person name="Chan C."/>
        </authorList>
    </citation>
    <scope>NUCLEOTIDE SEQUENCE</scope>
</reference>
<dbReference type="Pfam" id="PF01301">
    <property type="entry name" value="Glyco_hydro_35"/>
    <property type="match status" value="1"/>
</dbReference>
<dbReference type="PROSITE" id="PS01182">
    <property type="entry name" value="GLYCOSYL_HYDROL_F35"/>
    <property type="match status" value="1"/>
</dbReference>
<dbReference type="Proteomes" id="UP001178507">
    <property type="component" value="Unassembled WGS sequence"/>
</dbReference>
<dbReference type="InterPro" id="IPR008979">
    <property type="entry name" value="Galactose-bd-like_sf"/>
</dbReference>
<dbReference type="PANTHER" id="PTHR23421">
    <property type="entry name" value="BETA-GALACTOSIDASE RELATED"/>
    <property type="match status" value="1"/>
</dbReference>
<evidence type="ECO:0000256" key="5">
    <source>
        <dbReference type="RuleBase" id="RU000675"/>
    </source>
</evidence>
<sequence>CRGSAQSTRLAARATVRTVIRGPSFRSHGLGLAALPFAAGASLRRRGARSCKIRCAAQRRLEIRGDDFILDDSQHRILSGSVSYFRVLPEQWRDRLEKLKGLGCNSAEVYVPWNLHEPEVGEFDFEGRRDLPAFLSLCQEMELDVLLRPGPYICAEWDLGGLPWWLLQRPDPVPLRSSDPDFLKAVERWWCGELLPRVQPFLAANGGPVVAMQVENEYGYWGTDRTYLEKLRAMLNNFFGDQCPLLFTSDGTFWPDLQANGGVEGALRTANFGSEPSQRFAELRDAQPSGPLCVMEFWVGWFDFWGAFTGKSYRDAEDVAQTLQGTLDQGGSVNFFVFHGGTSFGFCGPGGNLSAVGTYEPQVTSYDYGGLLDEAGEITEKYIECRKVMARFLKRPELLEQKFPPARRLPESPPLELEATLSLEEALPAIAPQRRVLSAVPLAAEQVGLGYGYVMYRTSVPATRLPLSIGRDAVRDFASVMAQGQVLGTIYRNDTQLGAREFQLPQEGCELEVLVEQMGRVNFGPQLCSERKGLVGPSSVALGSPFTGPARAVLGWEIIPLPMNKDQLSKLPWEKCEGVSALRSSWTRGPRFFRYSLLVQTPADGFLSLEGFRKGFACVNGFNLGRFWEVGPQQTLFVPAPLLRRGKNEVLIFDIDNPSCDAAPPAPRIVSEAIWSSGVIPEQAKEAAKTVSKIFKSWTS</sequence>
<evidence type="ECO:0000313" key="10">
    <source>
        <dbReference type="EMBL" id="CAJ1380647.1"/>
    </source>
</evidence>
<evidence type="ECO:0000256" key="2">
    <source>
        <dbReference type="ARBA" id="ARBA00022801"/>
    </source>
</evidence>
<dbReference type="InterPro" id="IPR026283">
    <property type="entry name" value="B-gal_1-like"/>
</dbReference>
<comment type="catalytic activity">
    <reaction evidence="5">
        <text>Hydrolysis of terminal non-reducing beta-D-galactose residues in beta-D-galactosides.</text>
        <dbReference type="EC" id="3.2.1.23"/>
    </reaction>
</comment>
<comment type="similarity">
    <text evidence="1 6">Belongs to the glycosyl hydrolase 35 family.</text>
</comment>
<dbReference type="GO" id="GO:0005975">
    <property type="term" value="P:carbohydrate metabolic process"/>
    <property type="evidence" value="ECO:0007669"/>
    <property type="project" value="InterPro"/>
</dbReference>
<evidence type="ECO:0000256" key="1">
    <source>
        <dbReference type="ARBA" id="ARBA00009809"/>
    </source>
</evidence>
<evidence type="ECO:0000256" key="4">
    <source>
        <dbReference type="PIRSR" id="PIRSR006336-1"/>
    </source>
</evidence>
<dbReference type="GO" id="GO:0004565">
    <property type="term" value="F:beta-galactosidase activity"/>
    <property type="evidence" value="ECO:0007669"/>
    <property type="project" value="UniProtKB-EC"/>
</dbReference>
<dbReference type="InterPro" id="IPR048913">
    <property type="entry name" value="BetaGal_gal-bd"/>
</dbReference>
<dbReference type="InterPro" id="IPR019801">
    <property type="entry name" value="Glyco_hydro_35_CS"/>
</dbReference>
<evidence type="ECO:0000259" key="8">
    <source>
        <dbReference type="Pfam" id="PF21317"/>
    </source>
</evidence>
<keyword evidence="3 5" id="KW-0326">Glycosidase</keyword>
<name>A0AA36I4L9_9DINO</name>
<feature type="active site" description="Nucleophile" evidence="4">
    <location>
        <position position="296"/>
    </location>
</feature>
<dbReference type="Gene3D" id="3.20.20.80">
    <property type="entry name" value="Glycosidases"/>
    <property type="match status" value="1"/>
</dbReference>
<feature type="domain" description="Beta-galactosidase galactose-binding" evidence="9">
    <location>
        <begin position="590"/>
        <end position="648"/>
    </location>
</feature>
<dbReference type="PRINTS" id="PR00742">
    <property type="entry name" value="GLHYDRLASE35"/>
</dbReference>
<dbReference type="InterPro" id="IPR031330">
    <property type="entry name" value="Gly_Hdrlase_35_cat"/>
</dbReference>
<feature type="active site" description="Proton donor" evidence="4">
    <location>
        <position position="217"/>
    </location>
</feature>
<accession>A0AA36I4L9</accession>
<feature type="domain" description="Glycoside hydrolase 35 catalytic" evidence="7">
    <location>
        <begin position="68"/>
        <end position="390"/>
    </location>
</feature>
<keyword evidence="2 5" id="KW-0378">Hydrolase</keyword>
<evidence type="ECO:0000313" key="11">
    <source>
        <dbReference type="Proteomes" id="UP001178507"/>
    </source>
</evidence>